<comment type="catalytic activity">
    <reaction evidence="12 13">
        <text>ATP + H2O = ADP + phosphate + H(+)</text>
        <dbReference type="Rhea" id="RHEA:13065"/>
        <dbReference type="ChEBI" id="CHEBI:15377"/>
        <dbReference type="ChEBI" id="CHEBI:15378"/>
        <dbReference type="ChEBI" id="CHEBI:30616"/>
        <dbReference type="ChEBI" id="CHEBI:43474"/>
        <dbReference type="ChEBI" id="CHEBI:456216"/>
        <dbReference type="EC" id="5.6.2.4"/>
    </reaction>
</comment>
<evidence type="ECO:0000259" key="17">
    <source>
        <dbReference type="PROSITE" id="PS51217"/>
    </source>
</evidence>
<dbReference type="InterPro" id="IPR011335">
    <property type="entry name" value="Restrct_endonuc-II-like"/>
</dbReference>
<dbReference type="Gene3D" id="3.90.320.10">
    <property type="match status" value="1"/>
</dbReference>
<evidence type="ECO:0000256" key="11">
    <source>
        <dbReference type="ARBA" id="ARBA00034617"/>
    </source>
</evidence>
<dbReference type="SUPFAM" id="SSF52540">
    <property type="entry name" value="P-loop containing nucleoside triphosphate hydrolases"/>
    <property type="match status" value="1"/>
</dbReference>
<dbReference type="EC" id="3.1.-.-" evidence="13"/>
<dbReference type="FunFam" id="3.40.50.300:FF:001196">
    <property type="entry name" value="ATP-dependent helicase/nuclease subunit A"/>
    <property type="match status" value="1"/>
</dbReference>
<keyword evidence="7 13" id="KW-0067">ATP-binding</keyword>
<dbReference type="Pfam" id="PF13361">
    <property type="entry name" value="UvrD_C"/>
    <property type="match status" value="1"/>
</dbReference>
<dbReference type="EMBL" id="CCRF01000039">
    <property type="protein sequence ID" value="CEE01042.1"/>
    <property type="molecule type" value="Genomic_DNA"/>
</dbReference>
<protein>
    <recommendedName>
        <fullName evidence="13">ATP-dependent helicase/nuclease subunit A</fullName>
        <ecNumber evidence="13">3.1.-.-</ecNumber>
        <ecNumber evidence="13">5.6.2.4</ecNumber>
    </recommendedName>
    <alternativeName>
        <fullName evidence="13">ATP-dependent helicase/nuclease AddA</fullName>
    </alternativeName>
    <alternativeName>
        <fullName evidence="13">DNA 3'-5' helicase AddA</fullName>
    </alternativeName>
</protein>
<dbReference type="SUPFAM" id="SSF52980">
    <property type="entry name" value="Restriction endonuclease-like"/>
    <property type="match status" value="1"/>
</dbReference>
<proteinExistence type="inferred from homology"/>
<dbReference type="FunFam" id="3.40.50.300:FF:001236">
    <property type="entry name" value="ATP-dependent helicase/nuclease subunit A"/>
    <property type="match status" value="1"/>
</dbReference>
<dbReference type="GO" id="GO:0005829">
    <property type="term" value="C:cytosol"/>
    <property type="evidence" value="ECO:0007669"/>
    <property type="project" value="TreeGrafter"/>
</dbReference>
<name>A0A090ITL4_9BACI</name>
<comment type="subunit">
    <text evidence="13">Heterodimer of AddA and AddB/RexB.</text>
</comment>
<evidence type="ECO:0000256" key="2">
    <source>
        <dbReference type="ARBA" id="ARBA00022741"/>
    </source>
</evidence>
<feature type="region of interest" description="Disordered" evidence="15">
    <location>
        <begin position="537"/>
        <end position="563"/>
    </location>
</feature>
<dbReference type="InterPro" id="IPR027417">
    <property type="entry name" value="P-loop_NTPase"/>
</dbReference>
<dbReference type="InterPro" id="IPR038726">
    <property type="entry name" value="PDDEXK_AddAB-type"/>
</dbReference>
<dbReference type="GO" id="GO:0000724">
    <property type="term" value="P:double-strand break repair via homologous recombination"/>
    <property type="evidence" value="ECO:0007669"/>
    <property type="project" value="UniProtKB-UniRule"/>
</dbReference>
<comment type="function">
    <text evidence="13">The heterodimer acts as both an ATP-dependent DNA helicase and an ATP-dependent, dual-direction single-stranded exonuclease. Recognizes the chi site generating a DNA molecule suitable for the initiation of homologous recombination. The AddA nuclease domain is required for chi fragment generation; this subunit has the helicase and 3' -&gt; 5' nuclease activities.</text>
</comment>
<dbReference type="NCBIfam" id="TIGR02785">
    <property type="entry name" value="addA_Gpos"/>
    <property type="match status" value="1"/>
</dbReference>
<dbReference type="InterPro" id="IPR011604">
    <property type="entry name" value="PDDEXK-like_dom_sf"/>
</dbReference>
<evidence type="ECO:0000256" key="9">
    <source>
        <dbReference type="ARBA" id="ARBA00023204"/>
    </source>
</evidence>
<dbReference type="Pfam" id="PF00580">
    <property type="entry name" value="UvrD-helicase"/>
    <property type="match status" value="1"/>
</dbReference>
<dbReference type="GO" id="GO:0033202">
    <property type="term" value="C:DNA helicase complex"/>
    <property type="evidence" value="ECO:0007669"/>
    <property type="project" value="TreeGrafter"/>
</dbReference>
<dbReference type="Proteomes" id="UP000040576">
    <property type="component" value="Unassembled WGS sequence"/>
</dbReference>
<evidence type="ECO:0000256" key="5">
    <source>
        <dbReference type="ARBA" id="ARBA00022806"/>
    </source>
</evidence>
<evidence type="ECO:0000256" key="7">
    <source>
        <dbReference type="ARBA" id="ARBA00022840"/>
    </source>
</evidence>
<evidence type="ECO:0000256" key="4">
    <source>
        <dbReference type="ARBA" id="ARBA00022801"/>
    </source>
</evidence>
<evidence type="ECO:0000256" key="6">
    <source>
        <dbReference type="ARBA" id="ARBA00022839"/>
    </source>
</evidence>
<dbReference type="AlphaFoldDB" id="A0A090ITL4"/>
<keyword evidence="4 13" id="KW-0378">Hydrolase</keyword>
<keyword evidence="8 13" id="KW-0238">DNA-binding</keyword>
<evidence type="ECO:0000313" key="18">
    <source>
        <dbReference type="EMBL" id="CEE01042.1"/>
    </source>
</evidence>
<evidence type="ECO:0000256" key="12">
    <source>
        <dbReference type="ARBA" id="ARBA00048988"/>
    </source>
</evidence>
<feature type="binding site" evidence="14">
    <location>
        <begin position="31"/>
        <end position="38"/>
    </location>
    <ligand>
        <name>ATP</name>
        <dbReference type="ChEBI" id="CHEBI:30616"/>
    </ligand>
</feature>
<evidence type="ECO:0000256" key="10">
    <source>
        <dbReference type="ARBA" id="ARBA00023235"/>
    </source>
</evidence>
<dbReference type="Gene3D" id="3.40.50.300">
    <property type="entry name" value="P-loop containing nucleotide triphosphate hydrolases"/>
    <property type="match status" value="4"/>
</dbReference>
<evidence type="ECO:0000256" key="8">
    <source>
        <dbReference type="ARBA" id="ARBA00023125"/>
    </source>
</evidence>
<dbReference type="RefSeq" id="WP_034769081.1">
    <property type="nucleotide sequence ID" value="NZ_CCRF01000039.1"/>
</dbReference>
<feature type="domain" description="UvrD-like helicase C-terminal" evidence="17">
    <location>
        <begin position="526"/>
        <end position="821"/>
    </location>
</feature>
<comment type="catalytic activity">
    <reaction evidence="11 13">
        <text>Couples ATP hydrolysis with the unwinding of duplex DNA by translocating in the 3'-5' direction.</text>
        <dbReference type="EC" id="5.6.2.4"/>
    </reaction>
</comment>
<keyword evidence="19" id="KW-1185">Reference proteome</keyword>
<dbReference type="Pfam" id="PF12705">
    <property type="entry name" value="PDDEXK_1"/>
    <property type="match status" value="1"/>
</dbReference>
<dbReference type="InterPro" id="IPR014016">
    <property type="entry name" value="UvrD-like_ATP-bd"/>
</dbReference>
<feature type="compositionally biased region" description="Basic and acidic residues" evidence="15">
    <location>
        <begin position="543"/>
        <end position="556"/>
    </location>
</feature>
<dbReference type="PROSITE" id="PS51198">
    <property type="entry name" value="UVRD_HELICASE_ATP_BIND"/>
    <property type="match status" value="1"/>
</dbReference>
<evidence type="ECO:0000256" key="15">
    <source>
        <dbReference type="SAM" id="MobiDB-lite"/>
    </source>
</evidence>
<keyword evidence="9 13" id="KW-0234">DNA repair</keyword>
<keyword evidence="5 13" id="KW-0347">Helicase</keyword>
<comment type="similarity">
    <text evidence="13">Belongs to the helicase family. AddA subfamily.</text>
</comment>
<dbReference type="GO" id="GO:0016887">
    <property type="term" value="F:ATP hydrolysis activity"/>
    <property type="evidence" value="ECO:0007669"/>
    <property type="project" value="RHEA"/>
</dbReference>
<accession>A0A090ITL4</accession>
<dbReference type="PROSITE" id="PS51217">
    <property type="entry name" value="UVRD_HELICASE_CTER"/>
    <property type="match status" value="1"/>
</dbReference>
<evidence type="ECO:0000256" key="3">
    <source>
        <dbReference type="ARBA" id="ARBA00022763"/>
    </source>
</evidence>
<evidence type="ECO:0000256" key="1">
    <source>
        <dbReference type="ARBA" id="ARBA00022722"/>
    </source>
</evidence>
<keyword evidence="6 13" id="KW-0269">Exonuclease</keyword>
<evidence type="ECO:0000313" key="19">
    <source>
        <dbReference type="Proteomes" id="UP000040576"/>
    </source>
</evidence>
<keyword evidence="2 13" id="KW-0547">Nucleotide-binding</keyword>
<keyword evidence="3 13" id="KW-0227">DNA damage</keyword>
<dbReference type="InterPro" id="IPR000212">
    <property type="entry name" value="DNA_helicase_UvrD/REP"/>
</dbReference>
<dbReference type="GO" id="GO:0003690">
    <property type="term" value="F:double-stranded DNA binding"/>
    <property type="evidence" value="ECO:0007669"/>
    <property type="project" value="UniProtKB-UniRule"/>
</dbReference>
<dbReference type="InterPro" id="IPR014152">
    <property type="entry name" value="AddA"/>
</dbReference>
<reference evidence="18 19" key="1">
    <citation type="submission" date="2014-07" db="EMBL/GenBank/DDBJ databases">
        <authorList>
            <person name="Wibberg Daniel"/>
        </authorList>
    </citation>
    <scope>NUCLEOTIDE SEQUENCE [LARGE SCALE GENOMIC DNA]</scope>
</reference>
<dbReference type="GO" id="GO:0005524">
    <property type="term" value="F:ATP binding"/>
    <property type="evidence" value="ECO:0007669"/>
    <property type="project" value="UniProtKB-UniRule"/>
</dbReference>
<dbReference type="GO" id="GO:0043138">
    <property type="term" value="F:3'-5' DNA helicase activity"/>
    <property type="evidence" value="ECO:0007669"/>
    <property type="project" value="UniProtKB-UniRule"/>
</dbReference>
<evidence type="ECO:0000256" key="13">
    <source>
        <dbReference type="HAMAP-Rule" id="MF_01451"/>
    </source>
</evidence>
<organism evidence="18 19">
    <name type="scientific">Caldibacillus thermoamylovorans</name>
    <dbReference type="NCBI Taxonomy" id="35841"/>
    <lineage>
        <taxon>Bacteria</taxon>
        <taxon>Bacillati</taxon>
        <taxon>Bacillota</taxon>
        <taxon>Bacilli</taxon>
        <taxon>Bacillales</taxon>
        <taxon>Bacillaceae</taxon>
        <taxon>Caldibacillus</taxon>
    </lineage>
</organism>
<evidence type="ECO:0000259" key="16">
    <source>
        <dbReference type="PROSITE" id="PS51198"/>
    </source>
</evidence>
<dbReference type="GO" id="GO:0008408">
    <property type="term" value="F:3'-5' exonuclease activity"/>
    <property type="evidence" value="ECO:0007669"/>
    <property type="project" value="UniProtKB-UniRule"/>
</dbReference>
<dbReference type="HAMAP" id="MF_01451">
    <property type="entry name" value="AddA"/>
    <property type="match status" value="1"/>
</dbReference>
<keyword evidence="1 13" id="KW-0540">Nuclease</keyword>
<dbReference type="PANTHER" id="PTHR11070">
    <property type="entry name" value="UVRD / RECB / PCRA DNA HELICASE FAMILY MEMBER"/>
    <property type="match status" value="1"/>
</dbReference>
<dbReference type="EC" id="5.6.2.4" evidence="13"/>
<comment type="cofactor">
    <cofactor evidence="13">
        <name>Mg(2+)</name>
        <dbReference type="ChEBI" id="CHEBI:18420"/>
    </cofactor>
</comment>
<sequence>MNIPQKPAEAIWTDDQWKAIHARDRDILVAAAAGSGKTAVLVERIIQRILDEENPINVDELLVATFTNASAAEMRHRVGIALEKEIAARPDSVHLRRQLNLLNHATISTLHAFCLEIVRKYYYLIDIDPGFRILDETEGILLKDEAIESLLEEEYGKENNEAFFKVVDMYTNDRSDVALQDLILRLYEFSRANPNPDKWLDDLVANYDIKEGQSVEDLPFIKPLLFDLELQLNEAKSFFEKGLELTKVPGGPYKRAENFESDLLLLDSIIRAKNESFQALYDIFQNIKFTTLKSCRGDEFIPELIEESKNLRDQGKKIIQKLQVDLFSRKPETFLKDMQEMKQPVETLVRLVKSFAEKFDSLKREKAVVDFSDLEHFALRILGQTDESGILRPTEAALAYQKQFKEVFIDEYQDTNMVQETILQLVKKPTEENGNLFMVGDVKQSIYRFRLAEPNLFLQKYLSFTHDGIDHGLRIDLAQNFRSRQEILDATNFLFKQIMGVQVGEIEYDEAAELKKGAAYPEDEPYPVELTILYREDDEEDQLEKNEDKTEDHDTETVSFTEEELQQSEMESRFVAKKIRELIDSEKQVYDAKKKMYRPLQYRDIVILLRSFTWAPQFMETLKEYGIPAYAELAGGYFQASEVSIMLALLKVIDNPYQDIPLVSVLRSPIVGLHEEELSRIRIIDRKVSFYEAAKKFERIRGKNEFEESIIYKLNLFFSQLKKWRTQARQGSLSDLIWQLYRDTYFYDYVGGLPGGRQRQANLRALYDRARQYESTSFRGLFRFLRFIERMQDRGDDLGVARSLGEKEDVVRIMTIHSSKGLEFPVVFIAGLARKFNMKDLTKRYLFDKEYGFATEYINPEKQIVYPSLFQMALQRKKRLELVAEEMRVLYVAMTRAKEKLYLIASSKNKEKLLAKWQKYLEETNWLLNDFDRMESKNYLDWIGPALIRHRDGEELRLHSSDHLDNETVQEIVNHSSQWKIHLIPSQQLVSTENGENASDHFLTFVKQGELVPVESAYKEQISHQLNWQYRYQAATVHRSKQSVSEIKRLKEIRDEYSGEELIRPFKKPITKRPKFMQEKTLTPAEKGTAMHLVMQHIDLRRMPTVESLTNQIFYMQEKELLTEDEANMIHLEEIVQFYHSDLGQRILAADWVKREVPFSFTVHPKEIYPDWSEGDDPVFVQGIIDCLFKDKSGLVLVDYKTDQISDRFTKGYDEAKPVLLQRYQTQIYLYRRAVETILAVPVTDAYLYFFDGGHILPVK</sequence>
<gene>
    <name evidence="13 18" type="primary">addA</name>
    <name evidence="18" type="ORF">BT1A1_1210</name>
</gene>
<dbReference type="PANTHER" id="PTHR11070:SF48">
    <property type="entry name" value="ATP-DEPENDENT HELICASE_NUCLEASE SUBUNIT A"/>
    <property type="match status" value="1"/>
</dbReference>
<evidence type="ECO:0000256" key="14">
    <source>
        <dbReference type="PROSITE-ProRule" id="PRU00560"/>
    </source>
</evidence>
<dbReference type="InterPro" id="IPR014017">
    <property type="entry name" value="DNA_helicase_UvrD-like_C"/>
</dbReference>
<keyword evidence="10 13" id="KW-0413">Isomerase</keyword>
<feature type="domain" description="UvrD-like helicase ATP-binding" evidence="16">
    <location>
        <begin position="10"/>
        <end position="484"/>
    </location>
</feature>